<dbReference type="AlphaFoldDB" id="A0A151WJA5"/>
<dbReference type="PANTHER" id="PTHR32094:SF5">
    <property type="entry name" value="FANCONI ANEMIA GROUP E PROTEIN"/>
    <property type="match status" value="1"/>
</dbReference>
<sequence>MMRENTDSEAFYQKYTLSEETMARLESIREALKDNIAQANPMWKLIAEENKEEIYSESEDNDDNDEPMDNNESQTNCDQSIPPPSTQFYFTQIERTIEPKRSVAAVPQRCDILECACENLERNNGKLDFTQLENLSDEDLVPLVDEMARKLSPKGIYNLCLSMNDMTIEQRMKYLNIFCTHLLLPKIVELEEPSRLLSSAIVECIKIFPDEVQQLIFVPILNIELKNITLVTTIVNMFDQQRKTILLEEFLACVKELKLWHISVLQNFLSVRLNHNMIDKIIKLFLEKALCYSKDKNFGKLILSFLKINTALTEEQKSVMVEIAAVNETLFKKPIENILRNM</sequence>
<dbReference type="KEGG" id="mzt:108729374"/>
<accession>A0A151WJA5</accession>
<feature type="region of interest" description="Disordered" evidence="1">
    <location>
        <begin position="53"/>
        <end position="83"/>
    </location>
</feature>
<evidence type="ECO:0000313" key="2">
    <source>
        <dbReference type="EMBL" id="KYQ47949.1"/>
    </source>
</evidence>
<dbReference type="InterPro" id="IPR039685">
    <property type="entry name" value="FANCE"/>
</dbReference>
<dbReference type="Proteomes" id="UP000075809">
    <property type="component" value="Unassembled WGS sequence"/>
</dbReference>
<dbReference type="OrthoDB" id="6488317at2759"/>
<dbReference type="GO" id="GO:0043240">
    <property type="term" value="C:Fanconi anaemia nuclear complex"/>
    <property type="evidence" value="ECO:0007669"/>
    <property type="project" value="InterPro"/>
</dbReference>
<proteinExistence type="predicted"/>
<evidence type="ECO:0000313" key="3">
    <source>
        <dbReference type="Proteomes" id="UP000075809"/>
    </source>
</evidence>
<gene>
    <name evidence="2" type="ORF">ALC60_12908</name>
</gene>
<evidence type="ECO:0000256" key="1">
    <source>
        <dbReference type="SAM" id="MobiDB-lite"/>
    </source>
</evidence>
<reference evidence="2 3" key="1">
    <citation type="submission" date="2015-09" db="EMBL/GenBank/DDBJ databases">
        <title>Trachymyrmex zeteki WGS genome.</title>
        <authorList>
            <person name="Nygaard S."/>
            <person name="Hu H."/>
            <person name="Boomsma J."/>
            <person name="Zhang G."/>
        </authorList>
    </citation>
    <scope>NUCLEOTIDE SEQUENCE [LARGE SCALE GENOMIC DNA]</scope>
    <source>
        <strain evidence="2">Tzet28-1</strain>
        <tissue evidence="2">Whole body</tissue>
    </source>
</reference>
<organism evidence="2 3">
    <name type="scientific">Mycetomoellerius zeteki</name>
    <dbReference type="NCBI Taxonomy" id="64791"/>
    <lineage>
        <taxon>Eukaryota</taxon>
        <taxon>Metazoa</taxon>
        <taxon>Ecdysozoa</taxon>
        <taxon>Arthropoda</taxon>
        <taxon>Hexapoda</taxon>
        <taxon>Insecta</taxon>
        <taxon>Pterygota</taxon>
        <taxon>Neoptera</taxon>
        <taxon>Endopterygota</taxon>
        <taxon>Hymenoptera</taxon>
        <taxon>Apocrita</taxon>
        <taxon>Aculeata</taxon>
        <taxon>Formicoidea</taxon>
        <taxon>Formicidae</taxon>
        <taxon>Myrmicinae</taxon>
        <taxon>Mycetomoellerius</taxon>
    </lineage>
</organism>
<name>A0A151WJA5_9HYME</name>
<dbReference type="Gene3D" id="1.25.40.480">
    <property type="match status" value="1"/>
</dbReference>
<dbReference type="EMBL" id="KQ983039">
    <property type="protein sequence ID" value="KYQ47949.1"/>
    <property type="molecule type" value="Genomic_DNA"/>
</dbReference>
<dbReference type="GO" id="GO:0036297">
    <property type="term" value="P:interstrand cross-link repair"/>
    <property type="evidence" value="ECO:0007669"/>
    <property type="project" value="InterPro"/>
</dbReference>
<feature type="compositionally biased region" description="Acidic residues" evidence="1">
    <location>
        <begin position="55"/>
        <end position="69"/>
    </location>
</feature>
<dbReference type="PANTHER" id="PTHR32094">
    <property type="entry name" value="FANCONI ANEMIA GROUP E PROTEIN"/>
    <property type="match status" value="1"/>
</dbReference>
<keyword evidence="3" id="KW-1185">Reference proteome</keyword>
<protein>
    <submittedName>
        <fullName evidence="2">Uncharacterized protein</fullName>
    </submittedName>
</protein>